<keyword evidence="12" id="KW-0560">Oxidoreductase</keyword>
<keyword evidence="6" id="KW-0828">Tyrosine catabolism</keyword>
<dbReference type="NCBIfam" id="TIGR01263">
    <property type="entry name" value="4HPPD"/>
    <property type="match status" value="1"/>
</dbReference>
<dbReference type="PANTHER" id="PTHR11959:SF1">
    <property type="entry name" value="4-HYDROXYPHENYLPYRUVATE DIOXYGENASE"/>
    <property type="match status" value="1"/>
</dbReference>
<dbReference type="CDD" id="cd07250">
    <property type="entry name" value="HPPD_C_like"/>
    <property type="match status" value="1"/>
</dbReference>
<dbReference type="GO" id="GO:0006559">
    <property type="term" value="P:L-phenylalanine catabolic process"/>
    <property type="evidence" value="ECO:0007669"/>
    <property type="project" value="UniProtKB-UniPathway"/>
</dbReference>
<dbReference type="GO" id="GO:0003868">
    <property type="term" value="F:4-hydroxyphenylpyruvate dioxygenase activity"/>
    <property type="evidence" value="ECO:0007669"/>
    <property type="project" value="InterPro"/>
</dbReference>
<keyword evidence="4 10" id="KW-0479">Metal-binding</keyword>
<gene>
    <name evidence="12" type="ORF">CAUPRSCDRAFT_7714</name>
    <name evidence="13" type="ORF">CXG81DRAFT_13801</name>
</gene>
<reference evidence="14 15" key="1">
    <citation type="journal article" date="2018" name="Nat. Microbiol.">
        <title>Leveraging single-cell genomics to expand the fungal tree of life.</title>
        <authorList>
            <person name="Ahrendt S.R."/>
            <person name="Quandt C.A."/>
            <person name="Ciobanu D."/>
            <person name="Clum A."/>
            <person name="Salamov A."/>
            <person name="Andreopoulos B."/>
            <person name="Cheng J.F."/>
            <person name="Woyke T."/>
            <person name="Pelin A."/>
            <person name="Henrissat B."/>
            <person name="Reynolds N.K."/>
            <person name="Benny G.L."/>
            <person name="Smith M.E."/>
            <person name="James T.Y."/>
            <person name="Grigoriev I.V."/>
        </authorList>
    </citation>
    <scope>NUCLEOTIDE SEQUENCE [LARGE SCALE GENOMIC DNA]</scope>
    <source>
        <strain evidence="14 15">ATCC 52028</strain>
    </source>
</reference>
<dbReference type="AlphaFoldDB" id="A0A4P9X4K8"/>
<keyword evidence="15" id="KW-1185">Reference proteome</keyword>
<dbReference type="OrthoDB" id="414569at2759"/>
<feature type="domain" description="VOC" evidence="11">
    <location>
        <begin position="179"/>
        <end position="337"/>
    </location>
</feature>
<feature type="binding site" evidence="10">
    <location>
        <position position="265"/>
    </location>
    <ligand>
        <name>Fe cation</name>
        <dbReference type="ChEBI" id="CHEBI:24875"/>
    </ligand>
</feature>
<evidence type="ECO:0000256" key="4">
    <source>
        <dbReference type="ARBA" id="ARBA00022723"/>
    </source>
</evidence>
<evidence type="ECO:0000256" key="2">
    <source>
        <dbReference type="ARBA" id="ARBA00005877"/>
    </source>
</evidence>
<evidence type="ECO:0000313" key="13">
    <source>
        <dbReference type="EMBL" id="RKO99981.1"/>
    </source>
</evidence>
<comment type="similarity">
    <text evidence="2 9">Belongs to the 4HPPD family.</text>
</comment>
<dbReference type="InterPro" id="IPR005956">
    <property type="entry name" value="4OHPhenylPyrv_dOase"/>
</dbReference>
<feature type="binding site" evidence="10">
    <location>
        <position position="348"/>
    </location>
    <ligand>
        <name>Fe cation</name>
        <dbReference type="ChEBI" id="CHEBI:24875"/>
    </ligand>
</feature>
<dbReference type="STRING" id="1555241.A0A4P9X4K8"/>
<dbReference type="FunFam" id="3.10.180.10:FF:000001">
    <property type="entry name" value="4-hydroxyphenylpyruvate dioxygenase"/>
    <property type="match status" value="1"/>
</dbReference>
<reference evidence="12" key="3">
    <citation type="submission" date="2018-08" db="EMBL/GenBank/DDBJ databases">
        <title>Leveraging single-cell genomics to expand the Fungal Tree of Life.</title>
        <authorList>
            <consortium name="DOE Joint Genome Institute"/>
            <person name="Ahrendt S.R."/>
            <person name="Quandt C.A."/>
            <person name="Ciobanu D."/>
            <person name="Clum A."/>
            <person name="Salamov A."/>
            <person name="Andreopoulos B."/>
            <person name="Cheng J.-F."/>
            <person name="Woyke T."/>
            <person name="Pelin A."/>
            <person name="Henrissat B."/>
            <person name="Reynolds N."/>
            <person name="Benny G.L."/>
            <person name="Smith M.E."/>
            <person name="James T.Y."/>
            <person name="Grigoriev I.V."/>
        </authorList>
    </citation>
    <scope>NUCLEOTIDE SEQUENCE</scope>
    <source>
        <strain evidence="12">ATCC 52028</strain>
    </source>
</reference>
<evidence type="ECO:0000256" key="6">
    <source>
        <dbReference type="ARBA" id="ARBA00022878"/>
    </source>
</evidence>
<evidence type="ECO:0000256" key="1">
    <source>
        <dbReference type="ARBA" id="ARBA00005162"/>
    </source>
</evidence>
<keyword evidence="5" id="KW-0677">Repeat</keyword>
<evidence type="ECO:0000259" key="11">
    <source>
        <dbReference type="PROSITE" id="PS51819"/>
    </source>
</evidence>
<dbReference type="EMBL" id="ML009668">
    <property type="protein sequence ID" value="RKO96728.1"/>
    <property type="molecule type" value="Genomic_DNA"/>
</dbReference>
<feature type="binding site" evidence="10">
    <location>
        <position position="182"/>
    </location>
    <ligand>
        <name>Fe cation</name>
        <dbReference type="ChEBI" id="CHEBI:24875"/>
    </ligand>
</feature>
<dbReference type="UniPathway" id="UPA00139">
    <property type="reaction ID" value="UER00362"/>
</dbReference>
<dbReference type="EMBL" id="ML014243">
    <property type="protein sequence ID" value="RKO99981.1"/>
    <property type="molecule type" value="Genomic_DNA"/>
</dbReference>
<evidence type="ECO:0000313" key="12">
    <source>
        <dbReference type="EMBL" id="RKO96728.1"/>
    </source>
</evidence>
<keyword evidence="7 10" id="KW-0408">Iron</keyword>
<evidence type="ECO:0000256" key="8">
    <source>
        <dbReference type="ARBA" id="ARBA00023232"/>
    </source>
</evidence>
<keyword evidence="8" id="KW-0585">Phenylalanine catabolism</keyword>
<dbReference type="Pfam" id="PF00903">
    <property type="entry name" value="Glyoxalase"/>
    <property type="match status" value="2"/>
</dbReference>
<dbReference type="Gene3D" id="3.10.180.10">
    <property type="entry name" value="2,3-Dihydroxybiphenyl 1,2-Dioxygenase, domain 1"/>
    <property type="match status" value="2"/>
</dbReference>
<dbReference type="InterPro" id="IPR037523">
    <property type="entry name" value="VOC_core"/>
</dbReference>
<keyword evidence="12" id="KW-0670">Pyruvate</keyword>
<evidence type="ECO:0000256" key="7">
    <source>
        <dbReference type="ARBA" id="ARBA00023004"/>
    </source>
</evidence>
<evidence type="ECO:0000313" key="15">
    <source>
        <dbReference type="Proteomes" id="UP000274922"/>
    </source>
</evidence>
<dbReference type="InterPro" id="IPR041735">
    <property type="entry name" value="4OHPhenylPyrv_dOase_C"/>
</dbReference>
<evidence type="ECO:0000256" key="5">
    <source>
        <dbReference type="ARBA" id="ARBA00022737"/>
    </source>
</evidence>
<dbReference type="InterPro" id="IPR029068">
    <property type="entry name" value="Glyas_Bleomycin-R_OHBP_Dase"/>
</dbReference>
<organism evidence="13 15">
    <name type="scientific">Caulochytrium protostelioides</name>
    <dbReference type="NCBI Taxonomy" id="1555241"/>
    <lineage>
        <taxon>Eukaryota</taxon>
        <taxon>Fungi</taxon>
        <taxon>Fungi incertae sedis</taxon>
        <taxon>Chytridiomycota</taxon>
        <taxon>Chytridiomycota incertae sedis</taxon>
        <taxon>Chytridiomycetes</taxon>
        <taxon>Caulochytriales</taxon>
        <taxon>Caulochytriaceae</taxon>
        <taxon>Caulochytrium</taxon>
    </lineage>
</organism>
<dbReference type="PANTHER" id="PTHR11959">
    <property type="entry name" value="4-HYDROXYPHENYLPYRUVATE DIOXYGENASE"/>
    <property type="match status" value="1"/>
</dbReference>
<dbReference type="SUPFAM" id="SSF54593">
    <property type="entry name" value="Glyoxalase/Bleomycin resistance protein/Dihydroxybiphenyl dioxygenase"/>
    <property type="match status" value="1"/>
</dbReference>
<dbReference type="Proteomes" id="UP000268535">
    <property type="component" value="Unassembled WGS sequence"/>
</dbReference>
<evidence type="ECO:0000256" key="10">
    <source>
        <dbReference type="PIRSR" id="PIRSR009283-1"/>
    </source>
</evidence>
<keyword evidence="12" id="KW-0223">Dioxygenase</keyword>
<sequence length="380" mass="42785">MTSYQNTGPKPEVGQFTGYDHIVFWVGNAKQAANYYCTRLGFQPVGYRGLETGDRDVASWVVRINNVVFVLRSSLSPNDSAMGTFLAMHGDAVRDVAFTVDDCRGLYAKAVARGAESVREPWEETDEHGTVVMATVKTYGDCVHTFVQRSGYTGAFLPGYTPVPADPISQMLPPTHLERVDHVVGNQADDEMVPICDYYEKIFDFHRFWSVDDKQMSTKYSALRSIVMTDYSETVKMPINEPAPGLKKSQVQEYVDFNGKAGVQHIALRTTDIITAVTNLRARGVEFLTIPDTYYEQLKQRLAQSKTKIAENMDTLQRLCIQVDFDENGYLLQIFTKPMQDRPTLFVEIIQRHNHSGFGAGNFKALFEALEAEQARRGNL</sequence>
<evidence type="ECO:0000256" key="3">
    <source>
        <dbReference type="ARBA" id="ARBA00013222"/>
    </source>
</evidence>
<evidence type="ECO:0000313" key="14">
    <source>
        <dbReference type="Proteomes" id="UP000268535"/>
    </source>
</evidence>
<dbReference type="GO" id="GO:0046872">
    <property type="term" value="F:metal ion binding"/>
    <property type="evidence" value="ECO:0007669"/>
    <property type="project" value="UniProtKB-KW"/>
</dbReference>
<dbReference type="CDD" id="cd08342">
    <property type="entry name" value="HPPD_N_like"/>
    <property type="match status" value="1"/>
</dbReference>
<name>A0A4P9X4K8_9FUNG</name>
<evidence type="ECO:0000256" key="9">
    <source>
        <dbReference type="PIRNR" id="PIRNR009283"/>
    </source>
</evidence>
<dbReference type="GO" id="GO:0006572">
    <property type="term" value="P:L-tyrosine catabolic process"/>
    <property type="evidence" value="ECO:0007669"/>
    <property type="project" value="UniProtKB-KW"/>
</dbReference>
<reference evidence="13" key="2">
    <citation type="submission" date="2018-04" db="EMBL/GenBank/DDBJ databases">
        <title>Leveraging single-cell genomics to expand the Fungal Tree of Life.</title>
        <authorList>
            <consortium name="DOE Joint Genome Institute"/>
            <person name="Ahrendt S.R."/>
            <person name="Quandt C.A."/>
            <person name="Ciobanu D."/>
            <person name="Clum A."/>
            <person name="Salamov A."/>
            <person name="Andreopoulos B."/>
            <person name="Cheng J.-F."/>
            <person name="Woyke T."/>
            <person name="Pelin A."/>
            <person name="Henrissat B."/>
            <person name="Benny G.L."/>
            <person name="Smith M.E."/>
            <person name="James T.Y."/>
            <person name="Grigoriev I.V."/>
        </authorList>
    </citation>
    <scope>NUCLEOTIDE SEQUENCE</scope>
    <source>
        <strain evidence="13">ATCC 52028</strain>
    </source>
</reference>
<protein>
    <recommendedName>
        <fullName evidence="3 9">4-hydroxyphenylpyruvate dioxygenase</fullName>
    </recommendedName>
</protein>
<dbReference type="PIRSF" id="PIRSF009283">
    <property type="entry name" value="HPP_dOase"/>
    <property type="match status" value="1"/>
</dbReference>
<dbReference type="InterPro" id="IPR004360">
    <property type="entry name" value="Glyas_Fos-R_dOase_dom"/>
</dbReference>
<comment type="cofactor">
    <cofactor evidence="10">
        <name>Fe cation</name>
        <dbReference type="ChEBI" id="CHEBI:24875"/>
    </cofactor>
    <text evidence="10">Binds 1 Fe cation per subunit.</text>
</comment>
<dbReference type="PROSITE" id="PS51819">
    <property type="entry name" value="VOC"/>
    <property type="match status" value="2"/>
</dbReference>
<proteinExistence type="inferred from homology"/>
<accession>A0A4P9X4K8</accession>
<dbReference type="InterPro" id="IPR041736">
    <property type="entry name" value="4OHPhenylPyrv_dOase_N"/>
</dbReference>
<comment type="pathway">
    <text evidence="1">Amino-acid degradation; L-phenylalanine degradation; acetoacetate and fumarate from L-phenylalanine: step 3/6.</text>
</comment>
<feature type="domain" description="VOC" evidence="11">
    <location>
        <begin position="18"/>
        <end position="149"/>
    </location>
</feature>
<dbReference type="Proteomes" id="UP000274922">
    <property type="component" value="Unassembled WGS sequence"/>
</dbReference>